<dbReference type="AlphaFoldDB" id="A0AA35PLV7"/>
<organism evidence="1 2">
    <name type="scientific">Podarcis lilfordi</name>
    <name type="common">Lilford's wall lizard</name>
    <dbReference type="NCBI Taxonomy" id="74358"/>
    <lineage>
        <taxon>Eukaryota</taxon>
        <taxon>Metazoa</taxon>
        <taxon>Chordata</taxon>
        <taxon>Craniata</taxon>
        <taxon>Vertebrata</taxon>
        <taxon>Euteleostomi</taxon>
        <taxon>Lepidosauria</taxon>
        <taxon>Squamata</taxon>
        <taxon>Bifurcata</taxon>
        <taxon>Unidentata</taxon>
        <taxon>Episquamata</taxon>
        <taxon>Laterata</taxon>
        <taxon>Lacertibaenia</taxon>
        <taxon>Lacertidae</taxon>
        <taxon>Podarcis</taxon>
    </lineage>
</organism>
<keyword evidence="2" id="KW-1185">Reference proteome</keyword>
<accession>A0AA35PLV7</accession>
<proteinExistence type="predicted"/>
<sequence>MDLRLRSRLYASLYGNLDHGEKYAELNRAEQQKGAPESSICYTREVRLTGKR</sequence>
<dbReference type="Proteomes" id="UP001178461">
    <property type="component" value="Chromosome Z"/>
</dbReference>
<reference evidence="1" key="1">
    <citation type="submission" date="2022-12" db="EMBL/GenBank/DDBJ databases">
        <authorList>
            <person name="Alioto T."/>
            <person name="Alioto T."/>
            <person name="Gomez Garrido J."/>
        </authorList>
    </citation>
    <scope>NUCLEOTIDE SEQUENCE</scope>
</reference>
<evidence type="ECO:0000313" key="2">
    <source>
        <dbReference type="Proteomes" id="UP001178461"/>
    </source>
</evidence>
<protein>
    <submittedName>
        <fullName evidence="1">Uncharacterized protein</fullName>
    </submittedName>
</protein>
<dbReference type="EMBL" id="OX395140">
    <property type="protein sequence ID" value="CAI5793751.1"/>
    <property type="molecule type" value="Genomic_DNA"/>
</dbReference>
<gene>
    <name evidence="1" type="ORF">PODLI_1B016402</name>
</gene>
<name>A0AA35PLV7_9SAUR</name>
<evidence type="ECO:0000313" key="1">
    <source>
        <dbReference type="EMBL" id="CAI5793751.1"/>
    </source>
</evidence>